<keyword evidence="2" id="KW-1185">Reference proteome</keyword>
<accession>A0ABS5EWN4</accession>
<protein>
    <submittedName>
        <fullName evidence="1">Uncharacterized protein</fullName>
    </submittedName>
</protein>
<dbReference type="Proteomes" id="UP001196870">
    <property type="component" value="Unassembled WGS sequence"/>
</dbReference>
<organism evidence="1 2">
    <name type="scientific">Plastoroseomonas hellenica</name>
    <dbReference type="NCBI Taxonomy" id="2687306"/>
    <lineage>
        <taxon>Bacteria</taxon>
        <taxon>Pseudomonadati</taxon>
        <taxon>Pseudomonadota</taxon>
        <taxon>Alphaproteobacteria</taxon>
        <taxon>Acetobacterales</taxon>
        <taxon>Acetobacteraceae</taxon>
        <taxon>Plastoroseomonas</taxon>
    </lineage>
</organism>
<dbReference type="RefSeq" id="WP_211852378.1">
    <property type="nucleotide sequence ID" value="NZ_JAAGBB010000010.1"/>
</dbReference>
<sequence length="129" mass="14694">MLRHYFAQRRQGGVNPLGAGTVALGSIFYIQDGGFWRDRYRGRPCLRRPWIVEAFLNGELQAARRDPTSGRWLSLFMGNRTDVARVRSLRDGRSVTIAIRILQLHEDAGLGAPDNRYPSLPHVPRQRPV</sequence>
<proteinExistence type="predicted"/>
<gene>
    <name evidence="1" type="ORF">GXW71_10145</name>
</gene>
<dbReference type="EMBL" id="JAAGBB010000010">
    <property type="protein sequence ID" value="MBR0664712.1"/>
    <property type="molecule type" value="Genomic_DNA"/>
</dbReference>
<comment type="caution">
    <text evidence="1">The sequence shown here is derived from an EMBL/GenBank/DDBJ whole genome shotgun (WGS) entry which is preliminary data.</text>
</comment>
<name>A0ABS5EWN4_9PROT</name>
<evidence type="ECO:0000313" key="1">
    <source>
        <dbReference type="EMBL" id="MBR0664712.1"/>
    </source>
</evidence>
<evidence type="ECO:0000313" key="2">
    <source>
        <dbReference type="Proteomes" id="UP001196870"/>
    </source>
</evidence>
<reference evidence="2" key="1">
    <citation type="journal article" date="2021" name="Syst. Appl. Microbiol.">
        <title>Roseomonas hellenica sp. nov., isolated from roots of wild-growing Alkanna tinctoria.</title>
        <authorList>
            <person name="Rat A."/>
            <person name="Naranjo H.D."/>
            <person name="Lebbe L."/>
            <person name="Cnockaert M."/>
            <person name="Krigas N."/>
            <person name="Grigoriadou K."/>
            <person name="Maloupa E."/>
            <person name="Willems A."/>
        </authorList>
    </citation>
    <scope>NUCLEOTIDE SEQUENCE [LARGE SCALE GENOMIC DNA]</scope>
    <source>
        <strain evidence="2">LMG 31523</strain>
    </source>
</reference>